<gene>
    <name evidence="4" type="ORF">OMP38_24335</name>
</gene>
<reference evidence="4 5" key="1">
    <citation type="submission" date="2022-10" db="EMBL/GenBank/DDBJ databases">
        <title>Comparative genomic analysis of Cohnella hashimotonis sp. nov., isolated from the International Space Station.</title>
        <authorList>
            <person name="Simpson A."/>
            <person name="Venkateswaran K."/>
        </authorList>
    </citation>
    <scope>NUCLEOTIDE SEQUENCE [LARGE SCALE GENOMIC DNA]</scope>
    <source>
        <strain evidence="4 5">DSM 18997</strain>
    </source>
</reference>
<dbReference type="AlphaFoldDB" id="A0A9X4KP25"/>
<dbReference type="Pfam" id="PF13561">
    <property type="entry name" value="adh_short_C2"/>
    <property type="match status" value="1"/>
</dbReference>
<keyword evidence="2" id="KW-0560">Oxidoreductase</keyword>
<dbReference type="GO" id="GO:0016491">
    <property type="term" value="F:oxidoreductase activity"/>
    <property type="evidence" value="ECO:0007669"/>
    <property type="project" value="UniProtKB-KW"/>
</dbReference>
<evidence type="ECO:0000313" key="4">
    <source>
        <dbReference type="EMBL" id="MDG0793607.1"/>
    </source>
</evidence>
<comment type="caution">
    <text evidence="4">The sequence shown here is derived from an EMBL/GenBank/DDBJ whole genome shotgun (WGS) entry which is preliminary data.</text>
</comment>
<dbReference type="SUPFAM" id="SSF51735">
    <property type="entry name" value="NAD(P)-binding Rossmann-fold domains"/>
    <property type="match status" value="1"/>
</dbReference>
<dbReference type="PRINTS" id="PR00081">
    <property type="entry name" value="GDHRDH"/>
</dbReference>
<evidence type="ECO:0000256" key="1">
    <source>
        <dbReference type="ARBA" id="ARBA00006484"/>
    </source>
</evidence>
<dbReference type="NCBIfam" id="NF047420">
    <property type="entry name" value="EF_P_mod_YmfI"/>
    <property type="match status" value="1"/>
</dbReference>
<evidence type="ECO:0000313" key="5">
    <source>
        <dbReference type="Proteomes" id="UP001153387"/>
    </source>
</evidence>
<dbReference type="PANTHER" id="PTHR42879:SF2">
    <property type="entry name" value="3-OXOACYL-[ACYL-CARRIER-PROTEIN] REDUCTASE FABG"/>
    <property type="match status" value="1"/>
</dbReference>
<name>A0A9X4KP25_9BACL</name>
<dbReference type="InterPro" id="IPR002347">
    <property type="entry name" value="SDR_fam"/>
</dbReference>
<dbReference type="PRINTS" id="PR00080">
    <property type="entry name" value="SDRFAMILY"/>
</dbReference>
<feature type="domain" description="Ketoreductase" evidence="3">
    <location>
        <begin position="15"/>
        <end position="196"/>
    </location>
</feature>
<dbReference type="PANTHER" id="PTHR42879">
    <property type="entry name" value="3-OXOACYL-(ACYL-CARRIER-PROTEIN) REDUCTASE"/>
    <property type="match status" value="1"/>
</dbReference>
<dbReference type="FunFam" id="3.40.50.720:FF:000173">
    <property type="entry name" value="3-oxoacyl-[acyl-carrier protein] reductase"/>
    <property type="match status" value="1"/>
</dbReference>
<dbReference type="InterPro" id="IPR020904">
    <property type="entry name" value="Sc_DH/Rdtase_CS"/>
</dbReference>
<proteinExistence type="inferred from homology"/>
<dbReference type="GO" id="GO:0032787">
    <property type="term" value="P:monocarboxylic acid metabolic process"/>
    <property type="evidence" value="ECO:0007669"/>
    <property type="project" value="UniProtKB-ARBA"/>
</dbReference>
<evidence type="ECO:0000256" key="2">
    <source>
        <dbReference type="ARBA" id="ARBA00023002"/>
    </source>
</evidence>
<dbReference type="EMBL" id="JAPDHZ010000004">
    <property type="protein sequence ID" value="MDG0793607.1"/>
    <property type="molecule type" value="Genomic_DNA"/>
</dbReference>
<accession>A0A9X4KP25</accession>
<comment type="similarity">
    <text evidence="1">Belongs to the short-chain dehydrogenases/reductases (SDR) family.</text>
</comment>
<dbReference type="InterPro" id="IPR036291">
    <property type="entry name" value="NAD(P)-bd_dom_sf"/>
</dbReference>
<dbReference type="InterPro" id="IPR050259">
    <property type="entry name" value="SDR"/>
</dbReference>
<dbReference type="RefSeq" id="WP_277567360.1">
    <property type="nucleotide sequence ID" value="NZ_JAPDHZ010000004.1"/>
</dbReference>
<dbReference type="InterPro" id="IPR057326">
    <property type="entry name" value="KR_dom"/>
</dbReference>
<sequence length="257" mass="27412">MTNERQGSSARLSPYCALVTGASRGIGAAVARRMAREGAGVIVHYHRSRERAEAVAAECLSLGAPFAEVAAADVRLSSDIAALKRALEHAGRMPDILVHAAGTAHYGLLEDLEEDEWDDIQHVHLKAAYGLAKRFGPTMSWRRHGRIVHVSSVWGVVGAAGEAAYSAAKGGLNGLTKALAREMAFAGVTVNAVAPGLVETDMLAELDRSELEELREAVPMKRFADPDEVAELVRFLTLGDAGYITGQIIGLTGGWRM</sequence>
<keyword evidence="5" id="KW-1185">Reference proteome</keyword>
<dbReference type="PROSITE" id="PS00061">
    <property type="entry name" value="ADH_SHORT"/>
    <property type="match status" value="1"/>
</dbReference>
<organism evidence="4 5">
    <name type="scientific">Cohnella ginsengisoli</name>
    <dbReference type="NCBI Taxonomy" id="425004"/>
    <lineage>
        <taxon>Bacteria</taxon>
        <taxon>Bacillati</taxon>
        <taxon>Bacillota</taxon>
        <taxon>Bacilli</taxon>
        <taxon>Bacillales</taxon>
        <taxon>Paenibacillaceae</taxon>
        <taxon>Cohnella</taxon>
    </lineage>
</organism>
<dbReference type="Gene3D" id="3.40.50.720">
    <property type="entry name" value="NAD(P)-binding Rossmann-like Domain"/>
    <property type="match status" value="1"/>
</dbReference>
<dbReference type="Proteomes" id="UP001153387">
    <property type="component" value="Unassembled WGS sequence"/>
</dbReference>
<dbReference type="SMART" id="SM00822">
    <property type="entry name" value="PKS_KR"/>
    <property type="match status" value="1"/>
</dbReference>
<evidence type="ECO:0000259" key="3">
    <source>
        <dbReference type="SMART" id="SM00822"/>
    </source>
</evidence>
<protein>
    <submittedName>
        <fullName evidence="4">SDR family oxidoreductase</fullName>
    </submittedName>
</protein>